<evidence type="ECO:0008006" key="4">
    <source>
        <dbReference type="Google" id="ProtNLM"/>
    </source>
</evidence>
<feature type="region of interest" description="Disordered" evidence="1">
    <location>
        <begin position="17"/>
        <end position="42"/>
    </location>
</feature>
<name>A0A388JKP3_CHABU</name>
<evidence type="ECO:0000313" key="3">
    <source>
        <dbReference type="Proteomes" id="UP000265515"/>
    </source>
</evidence>
<organism evidence="2 3">
    <name type="scientific">Chara braunii</name>
    <name type="common">Braun's stonewort</name>
    <dbReference type="NCBI Taxonomy" id="69332"/>
    <lineage>
        <taxon>Eukaryota</taxon>
        <taxon>Viridiplantae</taxon>
        <taxon>Streptophyta</taxon>
        <taxon>Charophyceae</taxon>
        <taxon>Charales</taxon>
        <taxon>Characeae</taxon>
        <taxon>Chara</taxon>
    </lineage>
</organism>
<sequence length="42" mass="4742">QALDLVSTQDFSLIDLRTQREKGQSGLPSLPKNARKRFTAVR</sequence>
<gene>
    <name evidence="2" type="ORF">CBR_g89747</name>
</gene>
<protein>
    <recommendedName>
        <fullName evidence="4">Rhodanese domain-containing protein</fullName>
    </recommendedName>
</protein>
<dbReference type="Proteomes" id="UP000265515">
    <property type="component" value="Unassembled WGS sequence"/>
</dbReference>
<accession>A0A388JKP3</accession>
<evidence type="ECO:0000256" key="1">
    <source>
        <dbReference type="SAM" id="MobiDB-lite"/>
    </source>
</evidence>
<dbReference type="OrthoDB" id="2015023at2759"/>
<dbReference type="EMBL" id="BFEA01010616">
    <property type="protein sequence ID" value="GBG46365.1"/>
    <property type="molecule type" value="Genomic_DNA"/>
</dbReference>
<keyword evidence="3" id="KW-1185">Reference proteome</keyword>
<proteinExistence type="predicted"/>
<reference evidence="2 3" key="1">
    <citation type="journal article" date="2018" name="Cell">
        <title>The Chara Genome: Secondary Complexity and Implications for Plant Terrestrialization.</title>
        <authorList>
            <person name="Nishiyama T."/>
            <person name="Sakayama H."/>
            <person name="Vries J.D."/>
            <person name="Buschmann H."/>
            <person name="Saint-Marcoux D."/>
            <person name="Ullrich K.K."/>
            <person name="Haas F.B."/>
            <person name="Vanderstraeten L."/>
            <person name="Becker D."/>
            <person name="Lang D."/>
            <person name="Vosolsobe S."/>
            <person name="Rombauts S."/>
            <person name="Wilhelmsson P.K.I."/>
            <person name="Janitza P."/>
            <person name="Kern R."/>
            <person name="Heyl A."/>
            <person name="Rumpler F."/>
            <person name="Villalobos L.I.A.C."/>
            <person name="Clay J.M."/>
            <person name="Skokan R."/>
            <person name="Toyoda A."/>
            <person name="Suzuki Y."/>
            <person name="Kagoshima H."/>
            <person name="Schijlen E."/>
            <person name="Tajeshwar N."/>
            <person name="Catarino B."/>
            <person name="Hetherington A.J."/>
            <person name="Saltykova A."/>
            <person name="Bonnot C."/>
            <person name="Breuninger H."/>
            <person name="Symeonidi A."/>
            <person name="Radhakrishnan G.V."/>
            <person name="Van Nieuwerburgh F."/>
            <person name="Deforce D."/>
            <person name="Chang C."/>
            <person name="Karol K.G."/>
            <person name="Hedrich R."/>
            <person name="Ulvskov P."/>
            <person name="Glockner G."/>
            <person name="Delwiche C.F."/>
            <person name="Petrasek J."/>
            <person name="Van de Peer Y."/>
            <person name="Friml J."/>
            <person name="Beilby M."/>
            <person name="Dolan L."/>
            <person name="Kohara Y."/>
            <person name="Sugano S."/>
            <person name="Fujiyama A."/>
            <person name="Delaux P.-M."/>
            <person name="Quint M."/>
            <person name="TheiBen G."/>
            <person name="Hagemann M."/>
            <person name="Harholt J."/>
            <person name="Dunand C."/>
            <person name="Zachgo S."/>
            <person name="Langdale J."/>
            <person name="Maumus F."/>
            <person name="Straeten D.V.D."/>
            <person name="Gould S.B."/>
            <person name="Rensing S.A."/>
        </authorList>
    </citation>
    <scope>NUCLEOTIDE SEQUENCE [LARGE SCALE GENOMIC DNA]</scope>
    <source>
        <strain evidence="2 3">S276</strain>
    </source>
</reference>
<dbReference type="Gramene" id="GBG46365">
    <property type="protein sequence ID" value="GBG46365"/>
    <property type="gene ID" value="CBR_g89747"/>
</dbReference>
<evidence type="ECO:0000313" key="2">
    <source>
        <dbReference type="EMBL" id="GBG46365.1"/>
    </source>
</evidence>
<dbReference type="AlphaFoldDB" id="A0A388JKP3"/>
<feature type="non-terminal residue" evidence="2">
    <location>
        <position position="1"/>
    </location>
</feature>
<comment type="caution">
    <text evidence="2">The sequence shown here is derived from an EMBL/GenBank/DDBJ whole genome shotgun (WGS) entry which is preliminary data.</text>
</comment>
<feature type="compositionally biased region" description="Basic residues" evidence="1">
    <location>
        <begin position="33"/>
        <end position="42"/>
    </location>
</feature>